<proteinExistence type="predicted"/>
<organism evidence="1 2">
    <name type="scientific">Shivajiella indica</name>
    <dbReference type="NCBI Taxonomy" id="872115"/>
    <lineage>
        <taxon>Bacteria</taxon>
        <taxon>Pseudomonadati</taxon>
        <taxon>Bacteroidota</taxon>
        <taxon>Cytophagia</taxon>
        <taxon>Cytophagales</taxon>
        <taxon>Cyclobacteriaceae</taxon>
        <taxon>Shivajiella</taxon>
    </lineage>
</organism>
<sequence length="332" mass="37992">MMTDSGILLSKDLKYAIKSYQAHLKKDWDLVLDNSINGTFLHRREFIEYHGDRFEDASLVIYHEDVPVAIFPAEREGNTVFSHRGLTYAGWLMLDGLRLKDIQEIIENTQAFYQNLGIERLEVRMVPDFFAKESQKELKIAIQNTGGKSVFTAVHHCTSLPFRVKDRGKKWGRKKAIANGIEIRESSDLKSFWEEILVPNLEKRHGVKPTHSLQEIEYLKSIFPDQILFYAVFSGEKMLGGALVFSTDTTAHLQYTAALPLGKKLRCLDYLMSHLIEEEFSHKSFFNMGVSHFPVTGMINQGLVNWKESFGGKPIIVSVYSFFTDLLNSESL</sequence>
<dbReference type="Proteomes" id="UP001597414">
    <property type="component" value="Unassembled WGS sequence"/>
</dbReference>
<dbReference type="InterPro" id="IPR016181">
    <property type="entry name" value="Acyl_CoA_acyltransferase"/>
</dbReference>
<name>A0ABW5BEK5_9BACT</name>
<evidence type="ECO:0000313" key="1">
    <source>
        <dbReference type="EMBL" id="MFD2203191.1"/>
    </source>
</evidence>
<comment type="caution">
    <text evidence="1">The sequence shown here is derived from an EMBL/GenBank/DDBJ whole genome shotgun (WGS) entry which is preliminary data.</text>
</comment>
<evidence type="ECO:0000313" key="2">
    <source>
        <dbReference type="Proteomes" id="UP001597414"/>
    </source>
</evidence>
<dbReference type="EMBL" id="JBHUIV010000025">
    <property type="protein sequence ID" value="MFD2203191.1"/>
    <property type="molecule type" value="Genomic_DNA"/>
</dbReference>
<dbReference type="SUPFAM" id="SSF55729">
    <property type="entry name" value="Acyl-CoA N-acyltransferases (Nat)"/>
    <property type="match status" value="1"/>
</dbReference>
<reference evidence="2" key="1">
    <citation type="journal article" date="2019" name="Int. J. Syst. Evol. Microbiol.">
        <title>The Global Catalogue of Microorganisms (GCM) 10K type strain sequencing project: providing services to taxonomists for standard genome sequencing and annotation.</title>
        <authorList>
            <consortium name="The Broad Institute Genomics Platform"/>
            <consortium name="The Broad Institute Genome Sequencing Center for Infectious Disease"/>
            <person name="Wu L."/>
            <person name="Ma J."/>
        </authorList>
    </citation>
    <scope>NUCLEOTIDE SEQUENCE [LARGE SCALE GENOMIC DNA]</scope>
    <source>
        <strain evidence="2">KCTC 19812</strain>
    </source>
</reference>
<accession>A0ABW5BEK5</accession>
<gene>
    <name evidence="1" type="ORF">ACFSKV_16560</name>
</gene>
<evidence type="ECO:0008006" key="3">
    <source>
        <dbReference type="Google" id="ProtNLM"/>
    </source>
</evidence>
<keyword evidence="2" id="KW-1185">Reference proteome</keyword>
<protein>
    <recommendedName>
        <fullName evidence="3">GNAT family N-acetyltransferase</fullName>
    </recommendedName>
</protein>
<dbReference type="Gene3D" id="3.40.630.30">
    <property type="match status" value="1"/>
</dbReference>
<dbReference type="RefSeq" id="WP_380805237.1">
    <property type="nucleotide sequence ID" value="NZ_JBHUIV010000025.1"/>
</dbReference>